<gene>
    <name evidence="2" type="ORF">LARV_03289</name>
</gene>
<keyword evidence="1" id="KW-0472">Membrane</keyword>
<sequence>MNPKTQLSPKEWQLLSAYLDDQVSSTERIRIEKRLDSEDAFRQALQSLRQTRTVIRSMPRRRVPRNFTLTPEMVAVRQMPRILPVLRFSSAFAAIAAFILFGVQLLPMMAKSAAAPTQAPAALEMSAAEAPASTEPPLIYWGTPGAEAAKGMGGGGGGFAGGMGGGAPDTIFGMPNDASTPSIQFEIPQATSEPGIGAAGEPQVTMPVEPTPYAEATAAPPMAMAPQPTATPEQPLNQATLEGNPILGLRPQDSGKIISESTTADSVRAVESESSRISIGSLLLPVTIGLAALALLTAIAAFVLWKKTRS</sequence>
<dbReference type="EMBL" id="DF967972">
    <property type="protein sequence ID" value="GAP15500.1"/>
    <property type="molecule type" value="Genomic_DNA"/>
</dbReference>
<organism evidence="2">
    <name type="scientific">Longilinea arvoryzae</name>
    <dbReference type="NCBI Taxonomy" id="360412"/>
    <lineage>
        <taxon>Bacteria</taxon>
        <taxon>Bacillati</taxon>
        <taxon>Chloroflexota</taxon>
        <taxon>Anaerolineae</taxon>
        <taxon>Anaerolineales</taxon>
        <taxon>Anaerolineaceae</taxon>
        <taxon>Longilinea</taxon>
    </lineage>
</organism>
<keyword evidence="1" id="KW-0812">Transmembrane</keyword>
<dbReference type="AlphaFoldDB" id="A0A0S7BCA3"/>
<keyword evidence="3" id="KW-1185">Reference proteome</keyword>
<proteinExistence type="predicted"/>
<dbReference type="RefSeq" id="WP_075074678.1">
    <property type="nucleotide sequence ID" value="NZ_DF967972.1"/>
</dbReference>
<dbReference type="OrthoDB" id="167009at2"/>
<name>A0A0S7BCA3_9CHLR</name>
<evidence type="ECO:0000256" key="1">
    <source>
        <dbReference type="SAM" id="Phobius"/>
    </source>
</evidence>
<feature type="transmembrane region" description="Helical" evidence="1">
    <location>
        <begin position="282"/>
        <end position="305"/>
    </location>
</feature>
<keyword evidence="1" id="KW-1133">Transmembrane helix</keyword>
<evidence type="ECO:0000313" key="2">
    <source>
        <dbReference type="EMBL" id="GAP15500.1"/>
    </source>
</evidence>
<reference evidence="2" key="1">
    <citation type="submission" date="2015-07" db="EMBL/GenBank/DDBJ databases">
        <title>Draft Genome Sequences of Anaerolinea thermolimosa IMO-1, Bellilinea caldifistulae GOMI-1, Leptolinea tardivitalis YMTK-2, Levilinea saccharolytica KIBI-1,Longilinea arvoryzae KOME-1, Previously Described as Members of the Anaerolineaceae (Chloroflexi).</title>
        <authorList>
            <person name="Sekiguchi Y."/>
            <person name="Ohashi A."/>
            <person name="Matsuura N."/>
            <person name="Tourlousse M.D."/>
        </authorList>
    </citation>
    <scope>NUCLEOTIDE SEQUENCE [LARGE SCALE GENOMIC DNA]</scope>
    <source>
        <strain evidence="2">KOME-1</strain>
    </source>
</reference>
<evidence type="ECO:0000313" key="3">
    <source>
        <dbReference type="Proteomes" id="UP000055060"/>
    </source>
</evidence>
<feature type="transmembrane region" description="Helical" evidence="1">
    <location>
        <begin position="85"/>
        <end position="106"/>
    </location>
</feature>
<dbReference type="STRING" id="360412.LARV_03289"/>
<accession>A0A0S7BCA3</accession>
<dbReference type="Proteomes" id="UP000055060">
    <property type="component" value="Unassembled WGS sequence"/>
</dbReference>
<protein>
    <submittedName>
        <fullName evidence="2">Uncharacterized protein</fullName>
    </submittedName>
</protein>